<dbReference type="AlphaFoldDB" id="A0ABD5V547"/>
<gene>
    <name evidence="2" type="ORF">ACFQGH_07015</name>
</gene>
<name>A0ABD5V547_9EURY</name>
<dbReference type="RefSeq" id="WP_340603466.1">
    <property type="nucleotide sequence ID" value="NZ_JBBMXV010000002.1"/>
</dbReference>
<proteinExistence type="predicted"/>
<sequence length="355" mass="40503">MTRERIDHEFGFELRVCRWAERNWPPESDPVPAIVSRQLGTRGRRWDTIVLEVDPEGLARREAFGRERLDSDLLHVVRNAPAEWAYYRHALPHPGYPWRYVRESIHEADSREILDVRKRSNRVEIRRRFEYPDWVLRIVAIENKPDLDASAARALGDQLERDVALGLADEVWVATRATGERVEPALLEDLPVEVGILVVSGEGASARWHPRRLAPDEPGTRITERPAGGGHDRSAARFEYVSPNWKAEKRLAIAERAYERGWRSYVDTMRPDCRHFEGRIDSGALVPHCGAKDREQTAAECSGSCPEFAPEPPAWRTKGWPIEGGPGKGIRELLERRRERARARSEAGATPGSRR</sequence>
<evidence type="ECO:0000256" key="1">
    <source>
        <dbReference type="SAM" id="MobiDB-lite"/>
    </source>
</evidence>
<evidence type="ECO:0000313" key="3">
    <source>
        <dbReference type="Proteomes" id="UP001596312"/>
    </source>
</evidence>
<organism evidence="2 3">
    <name type="scientific">Halalkalicoccus tibetensis</name>
    <dbReference type="NCBI Taxonomy" id="175632"/>
    <lineage>
        <taxon>Archaea</taxon>
        <taxon>Methanobacteriati</taxon>
        <taxon>Methanobacteriota</taxon>
        <taxon>Stenosarchaea group</taxon>
        <taxon>Halobacteria</taxon>
        <taxon>Halobacteriales</taxon>
        <taxon>Halococcaceae</taxon>
        <taxon>Halalkalicoccus</taxon>
    </lineage>
</organism>
<feature type="compositionally biased region" description="Basic and acidic residues" evidence="1">
    <location>
        <begin position="213"/>
        <end position="235"/>
    </location>
</feature>
<comment type="caution">
    <text evidence="2">The sequence shown here is derived from an EMBL/GenBank/DDBJ whole genome shotgun (WGS) entry which is preliminary data.</text>
</comment>
<keyword evidence="3" id="KW-1185">Reference proteome</keyword>
<reference evidence="2 3" key="1">
    <citation type="journal article" date="2019" name="Int. J. Syst. Evol. Microbiol.">
        <title>The Global Catalogue of Microorganisms (GCM) 10K type strain sequencing project: providing services to taxonomists for standard genome sequencing and annotation.</title>
        <authorList>
            <consortium name="The Broad Institute Genomics Platform"/>
            <consortium name="The Broad Institute Genome Sequencing Center for Infectious Disease"/>
            <person name="Wu L."/>
            <person name="Ma J."/>
        </authorList>
    </citation>
    <scope>NUCLEOTIDE SEQUENCE [LARGE SCALE GENOMIC DNA]</scope>
    <source>
        <strain evidence="2 3">CGMCC 1.3240</strain>
    </source>
</reference>
<feature type="region of interest" description="Disordered" evidence="1">
    <location>
        <begin position="302"/>
        <end position="355"/>
    </location>
</feature>
<dbReference type="Pfam" id="PF19100">
    <property type="entry name" value="DUF5787"/>
    <property type="match status" value="1"/>
</dbReference>
<accession>A0ABD5V547</accession>
<feature type="region of interest" description="Disordered" evidence="1">
    <location>
        <begin position="209"/>
        <end position="235"/>
    </location>
</feature>
<dbReference type="EMBL" id="JBHSXQ010000002">
    <property type="protein sequence ID" value="MFC6904951.1"/>
    <property type="molecule type" value="Genomic_DNA"/>
</dbReference>
<feature type="compositionally biased region" description="Basic and acidic residues" evidence="1">
    <location>
        <begin position="329"/>
        <end position="345"/>
    </location>
</feature>
<evidence type="ECO:0000313" key="2">
    <source>
        <dbReference type="EMBL" id="MFC6904951.1"/>
    </source>
</evidence>
<dbReference type="InterPro" id="IPR043901">
    <property type="entry name" value="DUF5787"/>
</dbReference>
<protein>
    <submittedName>
        <fullName evidence="2">DUF5787 family protein</fullName>
    </submittedName>
</protein>
<dbReference type="Proteomes" id="UP001596312">
    <property type="component" value="Unassembled WGS sequence"/>
</dbReference>